<dbReference type="EMBL" id="CP000552">
    <property type="protein sequence ID" value="ABM72792.1"/>
    <property type="molecule type" value="Genomic_DNA"/>
</dbReference>
<name>A2BYD1_PROM5</name>
<gene>
    <name evidence="1" type="ordered locus">P9515_15851</name>
</gene>
<dbReference type="HOGENOM" id="CLU_2993135_0_0_3"/>
<reference evidence="1 2" key="1">
    <citation type="journal article" date="2007" name="PLoS Genet.">
        <title>Patterns and implications of gene gain and loss in the evolution of Prochlorococcus.</title>
        <authorList>
            <person name="Kettler G.C."/>
            <person name="Martiny A.C."/>
            <person name="Huang K."/>
            <person name="Zucker J."/>
            <person name="Coleman M.L."/>
            <person name="Rodrigue S."/>
            <person name="Chen F."/>
            <person name="Lapidus A."/>
            <person name="Ferriera S."/>
            <person name="Johnson J."/>
            <person name="Steglich C."/>
            <person name="Church G.M."/>
            <person name="Richardson P."/>
            <person name="Chisholm S.W."/>
        </authorList>
    </citation>
    <scope>NUCLEOTIDE SEQUENCE [LARGE SCALE GENOMIC DNA]</scope>
    <source>
        <strain evidence="1 2">MIT 9515</strain>
    </source>
</reference>
<proteinExistence type="predicted"/>
<evidence type="ECO:0000313" key="2">
    <source>
        <dbReference type="Proteomes" id="UP000001589"/>
    </source>
</evidence>
<dbReference type="AlphaFoldDB" id="A2BYD1"/>
<evidence type="ECO:0000313" key="1">
    <source>
        <dbReference type="EMBL" id="ABM72792.1"/>
    </source>
</evidence>
<dbReference type="Proteomes" id="UP000001589">
    <property type="component" value="Chromosome"/>
</dbReference>
<protein>
    <submittedName>
        <fullName evidence="1">Uncharacterized protein</fullName>
    </submittedName>
</protein>
<dbReference type="KEGG" id="pmc:P9515_15851"/>
<sequence>MENFLENRKKIKVAPLSFYSNDMAVSKDQLAHNQLKLTFQRDSVMNLDQKHKAWAQENKAN</sequence>
<accession>A2BYD1</accession>
<organism evidence="1 2">
    <name type="scientific">Prochlorococcus marinus (strain MIT 9515)</name>
    <dbReference type="NCBI Taxonomy" id="167542"/>
    <lineage>
        <taxon>Bacteria</taxon>
        <taxon>Bacillati</taxon>
        <taxon>Cyanobacteriota</taxon>
        <taxon>Cyanophyceae</taxon>
        <taxon>Synechococcales</taxon>
        <taxon>Prochlorococcaceae</taxon>
        <taxon>Prochlorococcus</taxon>
    </lineage>
</organism>